<organism evidence="1">
    <name type="scientific">viral metagenome</name>
    <dbReference type="NCBI Taxonomy" id="1070528"/>
    <lineage>
        <taxon>unclassified sequences</taxon>
        <taxon>metagenomes</taxon>
        <taxon>organismal metagenomes</taxon>
    </lineage>
</organism>
<dbReference type="EMBL" id="MN739039">
    <property type="protein sequence ID" value="QHS85051.1"/>
    <property type="molecule type" value="Genomic_DNA"/>
</dbReference>
<dbReference type="AlphaFoldDB" id="A0A6C0AZV5"/>
<name>A0A6C0AZV5_9ZZZZ</name>
<reference evidence="1" key="1">
    <citation type="journal article" date="2020" name="Nature">
        <title>Giant virus diversity and host interactions through global metagenomics.</title>
        <authorList>
            <person name="Schulz F."/>
            <person name="Roux S."/>
            <person name="Paez-Espino D."/>
            <person name="Jungbluth S."/>
            <person name="Walsh D.A."/>
            <person name="Denef V.J."/>
            <person name="McMahon K.D."/>
            <person name="Konstantinidis K.T."/>
            <person name="Eloe-Fadrosh E.A."/>
            <person name="Kyrpides N.C."/>
            <person name="Woyke T."/>
        </authorList>
    </citation>
    <scope>NUCLEOTIDE SEQUENCE</scope>
    <source>
        <strain evidence="1">GVMAG-M-3300009182-67</strain>
    </source>
</reference>
<evidence type="ECO:0000313" key="1">
    <source>
        <dbReference type="EMBL" id="QHS85051.1"/>
    </source>
</evidence>
<accession>A0A6C0AZV5</accession>
<proteinExistence type="predicted"/>
<sequence length="200" mass="23129">MIYLIITSSINNKVGIVNENHRKVTYINSISKALNLLPAEIKPIIVENNGNRKTFLDDFNCDILYTDNNKLSCAHKGVNELYDIKEVINKYNISDEDTIIKLTGRYFPSNNSFFNLVLSNPDKDALLSFFNVCTLKYMENDCVLGMFAIKCKYLKMFEYLCKESPEVEFATFVRKNLNFMEVEKLHLTCCFADNLRILNV</sequence>
<protein>
    <submittedName>
        <fullName evidence="1">Uncharacterized protein</fullName>
    </submittedName>
</protein>